<proteinExistence type="predicted"/>
<reference evidence="1 2" key="1">
    <citation type="submission" date="2019-08" db="EMBL/GenBank/DDBJ databases">
        <title>Deep-cultivation of Planctomycetes and their phenomic and genomic characterization uncovers novel biology.</title>
        <authorList>
            <person name="Wiegand S."/>
            <person name="Jogler M."/>
            <person name="Boedeker C."/>
            <person name="Pinto D."/>
            <person name="Vollmers J."/>
            <person name="Rivas-Marin E."/>
            <person name="Kohn T."/>
            <person name="Peeters S.H."/>
            <person name="Heuer A."/>
            <person name="Rast P."/>
            <person name="Oberbeckmann S."/>
            <person name="Bunk B."/>
            <person name="Jeske O."/>
            <person name="Meyerdierks A."/>
            <person name="Storesund J.E."/>
            <person name="Kallscheuer N."/>
            <person name="Luecker S."/>
            <person name="Lage O.M."/>
            <person name="Pohl T."/>
            <person name="Merkel B.J."/>
            <person name="Hornburger P."/>
            <person name="Mueller R.-W."/>
            <person name="Bruemmer F."/>
            <person name="Labrenz M."/>
            <person name="Spormann A.M."/>
            <person name="Op den Camp H."/>
            <person name="Overmann J."/>
            <person name="Amann R."/>
            <person name="Jetten M.S.M."/>
            <person name="Mascher T."/>
            <person name="Medema M.H."/>
            <person name="Devos D.P."/>
            <person name="Kaster A.-K."/>
            <person name="Ovreas L."/>
            <person name="Rohde M."/>
            <person name="Galperin M.Y."/>
            <person name="Jogler C."/>
        </authorList>
    </citation>
    <scope>NUCLEOTIDE SEQUENCE [LARGE SCALE GENOMIC DNA]</scope>
    <source>
        <strain evidence="1 2">DSM 8797</strain>
    </source>
</reference>
<protein>
    <submittedName>
        <fullName evidence="1">Uncharacterized protein</fullName>
    </submittedName>
</protein>
<dbReference type="Proteomes" id="UP000322887">
    <property type="component" value="Chromosome"/>
</dbReference>
<dbReference type="GeneID" id="98648609"/>
<evidence type="ECO:0000313" key="2">
    <source>
        <dbReference type="Proteomes" id="UP000322887"/>
    </source>
</evidence>
<organism evidence="1 2">
    <name type="scientific">Gimesia maris</name>
    <dbReference type="NCBI Taxonomy" id="122"/>
    <lineage>
        <taxon>Bacteria</taxon>
        <taxon>Pseudomonadati</taxon>
        <taxon>Planctomycetota</taxon>
        <taxon>Planctomycetia</taxon>
        <taxon>Planctomycetales</taxon>
        <taxon>Planctomycetaceae</taxon>
        <taxon>Gimesia</taxon>
    </lineage>
</organism>
<dbReference type="EMBL" id="CP042910">
    <property type="protein sequence ID" value="QEG18243.1"/>
    <property type="molecule type" value="Genomic_DNA"/>
</dbReference>
<gene>
    <name evidence="1" type="ORF">GmarT_41290</name>
</gene>
<keyword evidence="2" id="KW-1185">Reference proteome</keyword>
<sequence>MFRILLLLFQPRRLVGLLLLFFAAWWLFNGLSIITRDRNTTADTICDSYMKQHSKLTDFIQNQRNQFGEFNTAVAIESLQGRTLNPETRRRNIEVRTRLTSLYSKAPVADESILWSHGMALDAMGELPEATEDYLSQLEKAGKHSEYWSLVRNDPVALTSILLRDDEVLRDDYRVNREWYMTMMEVKQDANSPVNGIILDDLLRVSSDGKHYLMQMVPEPNKTPIEACIYYETFRQFGEVIAMTAVEGLTPKETAEIIILNRDALFTSEREINGHKIANPSLIAWRLIELNRNRPDVWKAAQRDGFVLQFDRLTPRLSQSVLEKYPDLGAASLIATQYSELATQAASIVNEYGKLGKVTF</sequence>
<accession>A0ABX5YRI2</accession>
<dbReference type="RefSeq" id="WP_002646723.1">
    <property type="nucleotide sequence ID" value="NZ_CP042910.1"/>
</dbReference>
<evidence type="ECO:0000313" key="1">
    <source>
        <dbReference type="EMBL" id="QEG18243.1"/>
    </source>
</evidence>
<name>A0ABX5YRI2_9PLAN</name>